<dbReference type="OrthoDB" id="6156219at2759"/>
<feature type="transmembrane region" description="Helical" evidence="5">
    <location>
        <begin position="248"/>
        <end position="269"/>
    </location>
</feature>
<dbReference type="PANTHER" id="PTHR46641:SF2">
    <property type="entry name" value="FMRFAMIDE RECEPTOR"/>
    <property type="match status" value="1"/>
</dbReference>
<evidence type="ECO:0000313" key="8">
    <source>
        <dbReference type="Proteomes" id="UP000076420"/>
    </source>
</evidence>
<evidence type="ECO:0000313" key="7">
    <source>
        <dbReference type="EnsemblMetazoa" id="BGLB028053-PA"/>
    </source>
</evidence>
<dbReference type="GO" id="GO:0016020">
    <property type="term" value="C:membrane"/>
    <property type="evidence" value="ECO:0007669"/>
    <property type="project" value="UniProtKB-SubCell"/>
</dbReference>
<keyword evidence="4 5" id="KW-0472">Membrane</keyword>
<dbReference type="Proteomes" id="UP000076420">
    <property type="component" value="Unassembled WGS sequence"/>
</dbReference>
<dbReference type="InterPro" id="IPR000276">
    <property type="entry name" value="GPCR_Rhodpsn"/>
</dbReference>
<feature type="transmembrane region" description="Helical" evidence="5">
    <location>
        <begin position="49"/>
        <end position="75"/>
    </location>
</feature>
<keyword evidence="2 5" id="KW-0812">Transmembrane</keyword>
<comment type="subcellular location">
    <subcellularLocation>
        <location evidence="1">Membrane</location>
    </subcellularLocation>
</comment>
<accession>A0A2C9L8C8</accession>
<evidence type="ECO:0000256" key="5">
    <source>
        <dbReference type="SAM" id="Phobius"/>
    </source>
</evidence>
<dbReference type="InterPro" id="IPR017452">
    <property type="entry name" value="GPCR_Rhodpsn_7TM"/>
</dbReference>
<sequence length="363" mass="41487">MDNNHLATNVSVDNDGLKDAISAANFSIGAIRLPYRCILQLATAEELMLFKILSCCVNPLISVLGFIANMVSIAILRRSGMSKPSNILLLGLVLADSMNQLLTVNYGDILAQLGPNKRYPQLCGWQYGAGLNFFLMIFRNVFFFLGNLGQYVCTVFPVLITIERLLAVFMPITFTKIVTPKTAVICVVLAFFFWFPWILFYMIYNDVYFIEFPEGDNSMYFAISARLLPIMDTFVLLNYYVFDSLESWVPIIFVTGGCVLVWLKVKVSLSKRRKLMPSQKQSIRWSPRTTRTLLITCFVFSVTHIIYSFINYNITAASGSQYRIYVEAMNLLYVINSSSNFFIYIASNRKLLKIFLDILHRRK</sequence>
<feature type="transmembrane region" description="Helical" evidence="5">
    <location>
        <begin position="322"/>
        <end position="346"/>
    </location>
</feature>
<feature type="transmembrane region" description="Helical" evidence="5">
    <location>
        <begin position="290"/>
        <end position="310"/>
    </location>
</feature>
<dbReference type="InterPro" id="IPR052954">
    <property type="entry name" value="GPCR-Ligand_Int"/>
</dbReference>
<dbReference type="AlphaFoldDB" id="A0A2C9L8C8"/>
<evidence type="ECO:0000256" key="1">
    <source>
        <dbReference type="ARBA" id="ARBA00004370"/>
    </source>
</evidence>
<dbReference type="VEuPathDB" id="VectorBase:BGLB028053"/>
<evidence type="ECO:0000256" key="4">
    <source>
        <dbReference type="ARBA" id="ARBA00023136"/>
    </source>
</evidence>
<dbReference type="VEuPathDB" id="VectorBase:BGLAX_042103"/>
<feature type="transmembrane region" description="Helical" evidence="5">
    <location>
        <begin position="182"/>
        <end position="204"/>
    </location>
</feature>
<dbReference type="GO" id="GO:0004930">
    <property type="term" value="F:G protein-coupled receptor activity"/>
    <property type="evidence" value="ECO:0007669"/>
    <property type="project" value="InterPro"/>
</dbReference>
<dbReference type="EnsemblMetazoa" id="BGLB028053-RA">
    <property type="protein sequence ID" value="BGLB028053-PA"/>
    <property type="gene ID" value="BGLB028053"/>
</dbReference>
<dbReference type="PROSITE" id="PS50262">
    <property type="entry name" value="G_PROTEIN_RECEP_F1_2"/>
    <property type="match status" value="1"/>
</dbReference>
<organism evidence="7 8">
    <name type="scientific">Biomphalaria glabrata</name>
    <name type="common">Bloodfluke planorb</name>
    <name type="synonym">Freshwater snail</name>
    <dbReference type="NCBI Taxonomy" id="6526"/>
    <lineage>
        <taxon>Eukaryota</taxon>
        <taxon>Metazoa</taxon>
        <taxon>Spiralia</taxon>
        <taxon>Lophotrochozoa</taxon>
        <taxon>Mollusca</taxon>
        <taxon>Gastropoda</taxon>
        <taxon>Heterobranchia</taxon>
        <taxon>Euthyneura</taxon>
        <taxon>Panpulmonata</taxon>
        <taxon>Hygrophila</taxon>
        <taxon>Lymnaeoidea</taxon>
        <taxon>Planorbidae</taxon>
        <taxon>Biomphalaria</taxon>
    </lineage>
</organism>
<dbReference type="Gene3D" id="1.20.1070.10">
    <property type="entry name" value="Rhodopsin 7-helix transmembrane proteins"/>
    <property type="match status" value="1"/>
</dbReference>
<keyword evidence="3 5" id="KW-1133">Transmembrane helix</keyword>
<reference evidence="7" key="1">
    <citation type="submission" date="2020-05" db="UniProtKB">
        <authorList>
            <consortium name="EnsemblMetazoa"/>
        </authorList>
    </citation>
    <scope>IDENTIFICATION</scope>
    <source>
        <strain evidence="7">BB02</strain>
    </source>
</reference>
<dbReference type="SUPFAM" id="SSF81321">
    <property type="entry name" value="Family A G protein-coupled receptor-like"/>
    <property type="match status" value="1"/>
</dbReference>
<proteinExistence type="predicted"/>
<name>A0A2C9L8C8_BIOGL</name>
<dbReference type="PRINTS" id="PR00237">
    <property type="entry name" value="GPCRRHODOPSN"/>
</dbReference>
<dbReference type="KEGG" id="bgt:106073087"/>
<feature type="domain" description="G-protein coupled receptors family 1 profile" evidence="6">
    <location>
        <begin position="68"/>
        <end position="344"/>
    </location>
</feature>
<evidence type="ECO:0000259" key="6">
    <source>
        <dbReference type="PROSITE" id="PS50262"/>
    </source>
</evidence>
<dbReference type="RefSeq" id="XP_013089010.2">
    <property type="nucleotide sequence ID" value="XM_013233556.2"/>
</dbReference>
<gene>
    <name evidence="7" type="primary">106073087</name>
</gene>
<evidence type="ECO:0000256" key="3">
    <source>
        <dbReference type="ARBA" id="ARBA00022989"/>
    </source>
</evidence>
<dbReference type="PANTHER" id="PTHR46641">
    <property type="entry name" value="FMRFAMIDE RECEPTOR-RELATED"/>
    <property type="match status" value="1"/>
</dbReference>
<dbReference type="STRING" id="6526.A0A2C9L8C8"/>
<evidence type="ECO:0000256" key="2">
    <source>
        <dbReference type="ARBA" id="ARBA00022692"/>
    </source>
</evidence>
<protein>
    <recommendedName>
        <fullName evidence="6">G-protein coupled receptors family 1 profile domain-containing protein</fullName>
    </recommendedName>
</protein>